<evidence type="ECO:0000256" key="9">
    <source>
        <dbReference type="ARBA" id="ARBA00023015"/>
    </source>
</evidence>
<evidence type="ECO:0000256" key="13">
    <source>
        <dbReference type="ARBA" id="ARBA00046137"/>
    </source>
</evidence>
<evidence type="ECO:0000256" key="3">
    <source>
        <dbReference type="ARBA" id="ARBA00022472"/>
    </source>
</evidence>
<dbReference type="Proteomes" id="UP000267251">
    <property type="component" value="Unassembled WGS sequence"/>
</dbReference>
<dbReference type="EC" id="3.1.13.-" evidence="15"/>
<dbReference type="EMBL" id="KZ987753">
    <property type="protein sequence ID" value="RKP15156.1"/>
    <property type="molecule type" value="Genomic_DNA"/>
</dbReference>
<comment type="function">
    <text evidence="13">Possesses 5'-&gt;3' exoribonuclease activity. Required for the processing of nuclear mRNA and rRNA precursors. May promote the termination of transcription by RNA polymerase II. Essential for vegetative cell growth and chromosome segregation.</text>
</comment>
<accession>A0A4P9Y7N9</accession>
<dbReference type="Pfam" id="PF17846">
    <property type="entry name" value="XRN_M"/>
    <property type="match status" value="1"/>
</dbReference>
<feature type="region of interest" description="Disordered" evidence="17">
    <location>
        <begin position="493"/>
        <end position="597"/>
    </location>
</feature>
<dbReference type="InterPro" id="IPR027073">
    <property type="entry name" value="5_3_exoribonuclease"/>
</dbReference>
<feature type="region of interest" description="Disordered" evidence="17">
    <location>
        <begin position="889"/>
        <end position="912"/>
    </location>
</feature>
<comment type="subcellular location">
    <subcellularLocation>
        <location evidence="1">Nucleus</location>
    </subcellularLocation>
</comment>
<feature type="compositionally biased region" description="Basic residues" evidence="17">
    <location>
        <begin position="896"/>
        <end position="909"/>
    </location>
</feature>
<keyword evidence="7 15" id="KW-0378">Hydrolase</keyword>
<dbReference type="OrthoDB" id="372487at2759"/>
<feature type="region of interest" description="Disordered" evidence="17">
    <location>
        <begin position="110"/>
        <end position="170"/>
    </location>
</feature>
<evidence type="ECO:0000256" key="4">
    <source>
        <dbReference type="ARBA" id="ARBA00022552"/>
    </source>
</evidence>
<dbReference type="InterPro" id="IPR001878">
    <property type="entry name" value="Znf_CCHC"/>
</dbReference>
<keyword evidence="16" id="KW-0479">Metal-binding</keyword>
<dbReference type="PANTHER" id="PTHR12341">
    <property type="entry name" value="5'-&gt;3' EXORIBONUCLEASE"/>
    <property type="match status" value="1"/>
</dbReference>
<feature type="compositionally biased region" description="Polar residues" evidence="17">
    <location>
        <begin position="465"/>
        <end position="479"/>
    </location>
</feature>
<comment type="subunit">
    <text evidence="14">Interacts with RAI1; the interaction is direct, stabilizes RAT1 protein structure and may stimulate its exoribonuclease activity. The interaction also stimulates RAI1 pyrophosphohydrolase activity, probably by recruiting it to mRNA substrates.</text>
</comment>
<dbReference type="Gene3D" id="3.40.50.12390">
    <property type="match status" value="1"/>
</dbReference>
<sequence>MGVPALFRWLATKYPKVSSQVAEEPVREINGITLPIDISRPNPNGEEYDNLYLDMNNVVHPCCHPEDKPAPDTEEEMMLEVFKYIDRLMSMIRPRKVLYMAIDGVAPRAKMNQQRSRRFRAAQEAQEKRDAEDKETKAANDDEEEEEDEEKEKEEELRAGMDEDESPFVDVKTGKKHFDSNCITPGTPFMSKLAACLRYYVIRKLNTDPGWKHLKVILSDASVPGEGEHKIMDFIRRQRNSPGYNPNTMHVLYGLDADLIMLALATHEPYFKILREDVFAGQNGPDKCFACGGTGHFADSCPGKEALAAAKAEDGEDKPDKAQTPYVFLHVNVLREYLEIELRIADSGFPFDLERALDDWVFLCYFVGNDFLPHLPSLEIREGAIDTLVDIWKRSLPHMGGYVTDSGEANLTRLQLICTELGQIEDKVFVERREKEDRRKAAAKRRKMQQRQRQQGQRPREGQGSSQPAPVNGEMSSFLPQGVDMASSSAMQLFSSKDPNPRAHPQPADKKANQSAAAALKSSLKKEVSTTEGSSEPTVIGKKRHLEEETTTEEEKAQGQAKVEEKPTKVVVEGDDIPKAVPKPKEPQADEDEEPEDNVRLWETGFKERYYRGKFGAELSDTELRQSLVRSYVEGLCWVLKYYYQGVPSWKWYYPYHYAPFASDFEGLGDMEFKFELGKPFKPFEQLMGVFPAASRSHLPTPFHHLMTQPSSEIHDFYPVNFDLDMNGKKFLWQAVILLPFIDEDRLLNALTPLYDQLTPEEKVRNSHGQDVLFVGQANASLYDTMCRLYGTEQDEVVDEEGRIALDPKVSQGLLGLVAKEPSFVPEATYPSPLEAYGLDELKHNQAINACYWNPLIAAGQFPAQLHPQVQMPARVLQSVDRNFLHEYRQSQMRGGRGRGRGGRGRGRGRGGMETYAPHQEQAMQHNVYYNRNGGGQEAPPSQYGQGYPTHAYPAQGGYPTQGYHPSPQAYGMPGGGAQQGGGWGGGNNGGWGGGGGGYGQPGVPRGGPPPSRYSQYNGTYSQGRGGGGYGQNPGSTGFEGGRYQGGGGRGGGGGGNGYPQSGYGRGGRGGGGRGGRGGYGGWGNGGF</sequence>
<dbReference type="FunFam" id="3.40.50.12390:FF:000005">
    <property type="entry name" value="5'-3' exoribonuclease 2"/>
    <property type="match status" value="1"/>
</dbReference>
<evidence type="ECO:0000256" key="2">
    <source>
        <dbReference type="ARBA" id="ARBA00006994"/>
    </source>
</evidence>
<dbReference type="GO" id="GO:0000956">
    <property type="term" value="P:nuclear-transcribed mRNA catabolic process"/>
    <property type="evidence" value="ECO:0007669"/>
    <property type="project" value="TreeGrafter"/>
</dbReference>
<feature type="compositionally biased region" description="Gly residues" evidence="17">
    <location>
        <begin position="1024"/>
        <end position="1088"/>
    </location>
</feature>
<feature type="compositionally biased region" description="Acidic residues" evidence="17">
    <location>
        <begin position="141"/>
        <end position="153"/>
    </location>
</feature>
<dbReference type="GO" id="GO:0006353">
    <property type="term" value="P:DNA-templated transcription termination"/>
    <property type="evidence" value="ECO:0007669"/>
    <property type="project" value="UniProtKB-KW"/>
</dbReference>
<dbReference type="PIRSF" id="PIRSF037239">
    <property type="entry name" value="Exonuclease_Xrn2"/>
    <property type="match status" value="1"/>
</dbReference>
<dbReference type="FunFam" id="3.40.50.12390:FF:000003">
    <property type="entry name" value="5'-3' exoribonuclease"/>
    <property type="match status" value="1"/>
</dbReference>
<dbReference type="GO" id="GO:0006397">
    <property type="term" value="P:mRNA processing"/>
    <property type="evidence" value="ECO:0007669"/>
    <property type="project" value="UniProtKB-UniRule"/>
</dbReference>
<dbReference type="InterPro" id="IPR041412">
    <property type="entry name" value="Xrn1_helical"/>
</dbReference>
<dbReference type="PROSITE" id="PS50158">
    <property type="entry name" value="ZF_CCHC"/>
    <property type="match status" value="1"/>
</dbReference>
<evidence type="ECO:0000313" key="20">
    <source>
        <dbReference type="Proteomes" id="UP000267251"/>
    </source>
</evidence>
<keyword evidence="5 15" id="KW-0507">mRNA processing</keyword>
<dbReference type="InterPro" id="IPR017151">
    <property type="entry name" value="Xrn2/3/4"/>
</dbReference>
<dbReference type="GO" id="GO:0004534">
    <property type="term" value="F:5'-3' RNA exonuclease activity"/>
    <property type="evidence" value="ECO:0007669"/>
    <property type="project" value="UniProtKB-UniRule"/>
</dbReference>
<evidence type="ECO:0000256" key="6">
    <source>
        <dbReference type="ARBA" id="ARBA00022722"/>
    </source>
</evidence>
<evidence type="ECO:0000313" key="19">
    <source>
        <dbReference type="EMBL" id="RKP15156.1"/>
    </source>
</evidence>
<dbReference type="CDD" id="cd18673">
    <property type="entry name" value="PIN_XRN1-2-like"/>
    <property type="match status" value="1"/>
</dbReference>
<feature type="domain" description="CCHC-type" evidence="18">
    <location>
        <begin position="287"/>
        <end position="302"/>
    </location>
</feature>
<feature type="region of interest" description="Disordered" evidence="17">
    <location>
        <begin position="433"/>
        <end position="480"/>
    </location>
</feature>
<dbReference type="InterPro" id="IPR036875">
    <property type="entry name" value="Znf_CCHC_sf"/>
</dbReference>
<evidence type="ECO:0000256" key="15">
    <source>
        <dbReference type="PIRNR" id="PIRNR037239"/>
    </source>
</evidence>
<evidence type="ECO:0000256" key="7">
    <source>
        <dbReference type="ARBA" id="ARBA00022801"/>
    </source>
</evidence>
<keyword evidence="12" id="KW-0539">Nucleus</keyword>
<feature type="compositionally biased region" description="Gly residues" evidence="17">
    <location>
        <begin position="977"/>
        <end position="1001"/>
    </location>
</feature>
<dbReference type="SMART" id="SM00343">
    <property type="entry name" value="ZnF_C2HC"/>
    <property type="match status" value="1"/>
</dbReference>
<dbReference type="GO" id="GO:0003723">
    <property type="term" value="F:RNA binding"/>
    <property type="evidence" value="ECO:0007669"/>
    <property type="project" value="TreeGrafter"/>
</dbReference>
<keyword evidence="3" id="KW-0806">Transcription termination</keyword>
<evidence type="ECO:0000256" key="5">
    <source>
        <dbReference type="ARBA" id="ARBA00022664"/>
    </source>
</evidence>
<dbReference type="PANTHER" id="PTHR12341:SF41">
    <property type="entry name" value="5'-3' EXORIBONUCLEASE 2"/>
    <property type="match status" value="1"/>
</dbReference>
<dbReference type="GO" id="GO:0006364">
    <property type="term" value="P:rRNA processing"/>
    <property type="evidence" value="ECO:0007669"/>
    <property type="project" value="UniProtKB-KW"/>
</dbReference>
<evidence type="ECO:0000256" key="8">
    <source>
        <dbReference type="ARBA" id="ARBA00022839"/>
    </source>
</evidence>
<evidence type="ECO:0000256" key="14">
    <source>
        <dbReference type="ARBA" id="ARBA00046943"/>
    </source>
</evidence>
<organism evidence="19 20">
    <name type="scientific">Piptocephalis cylindrospora</name>
    <dbReference type="NCBI Taxonomy" id="1907219"/>
    <lineage>
        <taxon>Eukaryota</taxon>
        <taxon>Fungi</taxon>
        <taxon>Fungi incertae sedis</taxon>
        <taxon>Zoopagomycota</taxon>
        <taxon>Zoopagomycotina</taxon>
        <taxon>Zoopagomycetes</taxon>
        <taxon>Zoopagales</taxon>
        <taxon>Piptocephalidaceae</taxon>
        <taxon>Piptocephalis</taxon>
    </lineage>
</organism>
<evidence type="ECO:0000256" key="11">
    <source>
        <dbReference type="ARBA" id="ARBA00023163"/>
    </source>
</evidence>
<comment type="function">
    <text evidence="15">Possesses 5'-&gt;3' exoribonuclease activity. May promote termination of transcription by RNA polymerase II.</text>
</comment>
<keyword evidence="4" id="KW-0698">rRNA processing</keyword>
<comment type="similarity">
    <text evidence="2 15">Belongs to the 5'-3' exonuclease family. XRN2/RAT1 subfamily.</text>
</comment>
<reference evidence="20" key="1">
    <citation type="journal article" date="2018" name="Nat. Microbiol.">
        <title>Leveraging single-cell genomics to expand the fungal tree of life.</title>
        <authorList>
            <person name="Ahrendt S.R."/>
            <person name="Quandt C.A."/>
            <person name="Ciobanu D."/>
            <person name="Clum A."/>
            <person name="Salamov A."/>
            <person name="Andreopoulos B."/>
            <person name="Cheng J.F."/>
            <person name="Woyke T."/>
            <person name="Pelin A."/>
            <person name="Henrissat B."/>
            <person name="Reynolds N.K."/>
            <person name="Benny G.L."/>
            <person name="Smith M.E."/>
            <person name="James T.Y."/>
            <person name="Grigoriev I.V."/>
        </authorList>
    </citation>
    <scope>NUCLEOTIDE SEQUENCE [LARGE SCALE GENOMIC DNA]</scope>
</reference>
<keyword evidence="16" id="KW-0862">Zinc</keyword>
<dbReference type="SUPFAM" id="SSF57756">
    <property type="entry name" value="Retrovirus zinc finger-like domains"/>
    <property type="match status" value="1"/>
</dbReference>
<dbReference type="FunFam" id="1.25.40.1050:FF:000002">
    <property type="entry name" value="5'-3' exoribonuclease"/>
    <property type="match status" value="1"/>
</dbReference>
<name>A0A4P9Y7N9_9FUNG</name>
<evidence type="ECO:0000256" key="16">
    <source>
        <dbReference type="PROSITE-ProRule" id="PRU00047"/>
    </source>
</evidence>
<keyword evidence="20" id="KW-1185">Reference proteome</keyword>
<evidence type="ECO:0000256" key="1">
    <source>
        <dbReference type="ARBA" id="ARBA00004123"/>
    </source>
</evidence>
<evidence type="ECO:0000256" key="12">
    <source>
        <dbReference type="ARBA" id="ARBA00023242"/>
    </source>
</evidence>
<proteinExistence type="inferred from homology"/>
<feature type="compositionally biased region" description="Low complexity" evidence="17">
    <location>
        <begin position="513"/>
        <end position="522"/>
    </location>
</feature>
<feature type="compositionally biased region" description="Basic and acidic residues" evidence="17">
    <location>
        <begin position="125"/>
        <end position="140"/>
    </location>
</feature>
<keyword evidence="8 15" id="KW-0269">Exonuclease</keyword>
<gene>
    <name evidence="19" type="ORF">BJ684DRAFT_7471</name>
</gene>
<dbReference type="Pfam" id="PF03159">
    <property type="entry name" value="XRN_N"/>
    <property type="match status" value="1"/>
</dbReference>
<dbReference type="AlphaFoldDB" id="A0A4P9Y7N9"/>
<feature type="region of interest" description="Disordered" evidence="17">
    <location>
        <begin position="977"/>
        <end position="1088"/>
    </location>
</feature>
<feature type="compositionally biased region" description="Basic residues" evidence="17">
    <location>
        <begin position="441"/>
        <end position="450"/>
    </location>
</feature>
<dbReference type="GO" id="GO:0005634">
    <property type="term" value="C:nucleus"/>
    <property type="evidence" value="ECO:0007669"/>
    <property type="project" value="UniProtKB-SubCell"/>
</dbReference>
<dbReference type="InterPro" id="IPR004859">
    <property type="entry name" value="Xrn1_N"/>
</dbReference>
<protein>
    <recommendedName>
        <fullName evidence="15">5'-3' exoribonuclease</fullName>
        <ecNumber evidence="15">3.1.13.-</ecNumber>
    </recommendedName>
</protein>
<evidence type="ECO:0000259" key="18">
    <source>
        <dbReference type="PROSITE" id="PS50158"/>
    </source>
</evidence>
<keyword evidence="16" id="KW-0863">Zinc-finger</keyword>
<evidence type="ECO:0000256" key="17">
    <source>
        <dbReference type="SAM" id="MobiDB-lite"/>
    </source>
</evidence>
<evidence type="ECO:0000256" key="10">
    <source>
        <dbReference type="ARBA" id="ARBA00023054"/>
    </source>
</evidence>
<feature type="compositionally biased region" description="Basic and acidic residues" evidence="17">
    <location>
        <begin position="545"/>
        <end position="568"/>
    </location>
</feature>
<dbReference type="GO" id="GO:0008270">
    <property type="term" value="F:zinc ion binding"/>
    <property type="evidence" value="ECO:0007669"/>
    <property type="project" value="UniProtKB-KW"/>
</dbReference>
<keyword evidence="11" id="KW-0804">Transcription</keyword>
<keyword evidence="9" id="KW-0805">Transcription regulation</keyword>
<dbReference type="Gene3D" id="1.25.40.1050">
    <property type="match status" value="1"/>
</dbReference>
<keyword evidence="10" id="KW-0175">Coiled coil</keyword>
<keyword evidence="6 15" id="KW-0540">Nuclease</keyword>